<evidence type="ECO:0000256" key="1">
    <source>
        <dbReference type="ARBA" id="ARBA00004651"/>
    </source>
</evidence>
<feature type="transmembrane region" description="Helical" evidence="8">
    <location>
        <begin position="439"/>
        <end position="461"/>
    </location>
</feature>
<feature type="transmembrane region" description="Helical" evidence="8">
    <location>
        <begin position="508"/>
        <end position="530"/>
    </location>
</feature>
<feature type="compositionally biased region" description="Polar residues" evidence="7">
    <location>
        <begin position="1034"/>
        <end position="1043"/>
    </location>
</feature>
<feature type="transmembrane region" description="Helical" evidence="8">
    <location>
        <begin position="670"/>
        <end position="692"/>
    </location>
</feature>
<dbReference type="Pfam" id="PF03176">
    <property type="entry name" value="MMPL"/>
    <property type="match status" value="2"/>
</dbReference>
<feature type="domain" description="Membrane transport protein MMPL" evidence="9">
    <location>
        <begin position="49"/>
        <end position="345"/>
    </location>
</feature>
<feature type="transmembrane region" description="Helical" evidence="8">
    <location>
        <begin position="373"/>
        <end position="395"/>
    </location>
</feature>
<feature type="domain" description="Membrane transport protein MMPL" evidence="9">
    <location>
        <begin position="537"/>
        <end position="846"/>
    </location>
</feature>
<proteinExistence type="inferred from homology"/>
<gene>
    <name evidence="12" type="ORF">AWC12_28250</name>
    <name evidence="11" type="ORF">OY187_23300</name>
</gene>
<dbReference type="InterPro" id="IPR025241">
    <property type="entry name" value="DUF4190"/>
</dbReference>
<feature type="transmembrane region" description="Helical" evidence="8">
    <location>
        <begin position="407"/>
        <end position="427"/>
    </location>
</feature>
<dbReference type="RefSeq" id="WP_085178189.1">
    <property type="nucleotide sequence ID" value="NZ_JAPQYE010000013.1"/>
</dbReference>
<evidence type="ECO:0000256" key="3">
    <source>
        <dbReference type="ARBA" id="ARBA00022475"/>
    </source>
</evidence>
<keyword evidence="14" id="KW-1185">Reference proteome</keyword>
<dbReference type="SUPFAM" id="SSF82866">
    <property type="entry name" value="Multidrug efflux transporter AcrB transmembrane domain"/>
    <property type="match status" value="2"/>
</dbReference>
<evidence type="ECO:0000313" key="12">
    <source>
        <dbReference type="EMBL" id="ORV82489.1"/>
    </source>
</evidence>
<protein>
    <submittedName>
        <fullName evidence="11">MMPL family transporter</fullName>
    </submittedName>
</protein>
<evidence type="ECO:0000313" key="14">
    <source>
        <dbReference type="Proteomes" id="UP001084650"/>
    </source>
</evidence>
<dbReference type="InterPro" id="IPR050545">
    <property type="entry name" value="Mycobact_MmpL"/>
</dbReference>
<evidence type="ECO:0000259" key="10">
    <source>
        <dbReference type="Pfam" id="PF13828"/>
    </source>
</evidence>
<dbReference type="Proteomes" id="UP000193622">
    <property type="component" value="Unassembled WGS sequence"/>
</dbReference>
<evidence type="ECO:0000313" key="11">
    <source>
        <dbReference type="EMBL" id="MCZ0730983.1"/>
    </source>
</evidence>
<feature type="transmembrane region" description="Helical" evidence="8">
    <location>
        <begin position="12"/>
        <end position="32"/>
    </location>
</feature>
<feature type="transmembrane region" description="Helical" evidence="8">
    <location>
        <begin position="807"/>
        <end position="829"/>
    </location>
</feature>
<feature type="compositionally biased region" description="Basic and acidic residues" evidence="7">
    <location>
        <begin position="985"/>
        <end position="1002"/>
    </location>
</feature>
<dbReference type="Proteomes" id="UP001084650">
    <property type="component" value="Unassembled WGS sequence"/>
</dbReference>
<dbReference type="AlphaFoldDB" id="A0A1X1W7C7"/>
<feature type="transmembrane region" description="Helical" evidence="8">
    <location>
        <begin position="738"/>
        <end position="761"/>
    </location>
</feature>
<feature type="compositionally biased region" description="Basic and acidic residues" evidence="7">
    <location>
        <begin position="863"/>
        <end position="875"/>
    </location>
</feature>
<reference evidence="12 13" key="1">
    <citation type="submission" date="2016-01" db="EMBL/GenBank/DDBJ databases">
        <title>The new phylogeny of the genus Mycobacterium.</title>
        <authorList>
            <person name="Tarcisio F."/>
            <person name="Conor M."/>
            <person name="Antonella G."/>
            <person name="Elisabetta G."/>
            <person name="Giulia F.S."/>
            <person name="Sara T."/>
            <person name="Anna F."/>
            <person name="Clotilde B."/>
            <person name="Roberto B."/>
            <person name="Veronica D.S."/>
            <person name="Fabio R."/>
            <person name="Monica P."/>
            <person name="Olivier J."/>
            <person name="Enrico T."/>
            <person name="Nicola S."/>
        </authorList>
    </citation>
    <scope>NUCLEOTIDE SEQUENCE [LARGE SCALE GENOMIC DNA]</scope>
    <source>
        <strain evidence="12 13">DSM 45541</strain>
    </source>
</reference>
<organism evidence="12 13">
    <name type="scientific">Mycolicibacterium iranicum</name>
    <name type="common">Mycobacterium iranicum</name>
    <dbReference type="NCBI Taxonomy" id="912594"/>
    <lineage>
        <taxon>Bacteria</taxon>
        <taxon>Bacillati</taxon>
        <taxon>Actinomycetota</taxon>
        <taxon>Actinomycetes</taxon>
        <taxon>Mycobacteriales</taxon>
        <taxon>Mycobacteriaceae</taxon>
        <taxon>Mycolicibacterium</taxon>
    </lineage>
</organism>
<feature type="compositionally biased region" description="Low complexity" evidence="7">
    <location>
        <begin position="970"/>
        <end position="984"/>
    </location>
</feature>
<evidence type="ECO:0000256" key="5">
    <source>
        <dbReference type="ARBA" id="ARBA00022989"/>
    </source>
</evidence>
<feature type="compositionally biased region" description="Pro residues" evidence="7">
    <location>
        <begin position="904"/>
        <end position="924"/>
    </location>
</feature>
<evidence type="ECO:0000259" key="9">
    <source>
        <dbReference type="Pfam" id="PF03176"/>
    </source>
</evidence>
<feature type="domain" description="DUF4190" evidence="10">
    <location>
        <begin position="374"/>
        <end position="425"/>
    </location>
</feature>
<keyword evidence="3" id="KW-1003">Cell membrane</keyword>
<dbReference type="GO" id="GO:0005886">
    <property type="term" value="C:plasma membrane"/>
    <property type="evidence" value="ECO:0007669"/>
    <property type="project" value="UniProtKB-SubCell"/>
</dbReference>
<keyword evidence="5 8" id="KW-1133">Transmembrane helix</keyword>
<keyword evidence="6 8" id="KW-0472">Membrane</keyword>
<comment type="caution">
    <text evidence="12">The sequence shown here is derived from an EMBL/GenBank/DDBJ whole genome shotgun (WGS) entry which is preliminary data.</text>
</comment>
<feature type="transmembrane region" description="Helical" evidence="8">
    <location>
        <begin position="290"/>
        <end position="308"/>
    </location>
</feature>
<feature type="transmembrane region" description="Helical" evidence="8">
    <location>
        <begin position="699"/>
        <end position="718"/>
    </location>
</feature>
<reference evidence="11" key="2">
    <citation type="submission" date="2022-12" db="EMBL/GenBank/DDBJ databases">
        <title>Whole genome sequence of Mycolicibacterium iranicum strain SBH312.</title>
        <authorList>
            <person name="Jani J."/>
            <person name="Arifin Mustapha Z."/>
            <person name="Ahmed K."/>
            <person name="Kai Ling C."/>
        </authorList>
    </citation>
    <scope>NUCLEOTIDE SEQUENCE</scope>
    <source>
        <strain evidence="11">SBH312</strain>
    </source>
</reference>
<dbReference type="Pfam" id="PF13828">
    <property type="entry name" value="DUF4190"/>
    <property type="match status" value="1"/>
</dbReference>
<feature type="transmembrane region" description="Helical" evidence="8">
    <location>
        <begin position="240"/>
        <end position="260"/>
    </location>
</feature>
<dbReference type="PANTHER" id="PTHR33406">
    <property type="entry name" value="MEMBRANE PROTEIN MJ1562-RELATED"/>
    <property type="match status" value="1"/>
</dbReference>
<dbReference type="EMBL" id="JAPQYE010000013">
    <property type="protein sequence ID" value="MCZ0730983.1"/>
    <property type="molecule type" value="Genomic_DNA"/>
</dbReference>
<feature type="compositionally biased region" description="Basic and acidic residues" evidence="7">
    <location>
        <begin position="1064"/>
        <end position="1086"/>
    </location>
</feature>
<evidence type="ECO:0000256" key="7">
    <source>
        <dbReference type="SAM" id="MobiDB-lite"/>
    </source>
</evidence>
<dbReference type="InterPro" id="IPR004869">
    <property type="entry name" value="MMPL_dom"/>
</dbReference>
<dbReference type="Gene3D" id="1.20.1640.10">
    <property type="entry name" value="Multidrug efflux transporter AcrB transmembrane domain"/>
    <property type="match status" value="2"/>
</dbReference>
<comment type="subcellular location">
    <subcellularLocation>
        <location evidence="1">Cell membrane</location>
        <topology evidence="1">Multi-pass membrane protein</topology>
    </subcellularLocation>
</comment>
<sequence>MFAWWGRTVYQYRYIVIGVMVALCLGGGVYGISLGQHVTQSGFYDEGSQSVHASLVSDEAYGRDRTSHVVAILTPPDGEKVTDPEWIKTVTDELNDLVADHEDQIVSWVGWLRAPDSDSPTVQQMKTADESKTFISIPLKGDDDDEILKNYQAIEPQLSEVNDGRIQLAGLNPLASELTGTIGEDQKRAEVAAIPLVCVVLFFVFGGVIAAALPGIIGGLTIAGALGIMRVFAEFMPVHFFAQPVVTLMGLGIAIDYGLFMVSRFREELAEGYDTEAAVRRAVMTSGRTIMFSAVILVASSVPLLLFPQGFLKSITYAIIASVMLAAILSITVLPAALGILGPRVDALGVRWLLKFIQSDVTSDPSNTKTNTLAIASIPAGLLVPPVGVALGHLARKRIRQSGEQGLPLTMIGLALGYVGTLGWLTYLVMANRDALDGGLYWVLLGVIIFVAVVAGGLALARYVPLARTPIVWWVEWLAEKTQKTKTRAEVEKGFWGKLVNVVMKRPIAFAAPILIVMILLVIPLGQLALGGISEKYLPPDNGVRQAQEDFDRSFPGFRTEPLTLVIERQDGEPVTDQQLAEVRAEAMTISGFIDPDNDPSKMWQERSVQEGGSKDPSIRVLQNGLINRNDASQKIDELRSIQPPRGLDISVGGTPALEQDSIHSLFDKLPLMVVVLIVTTTILMFLAFGSIVLPIKAALMSALTLGSTMGILTWMFVDGHGSGLMNYTPQPLMAPMIGLIIAVIWGLSTDYEVFLVSRMVEARERGMSTAEAIRIGTATTGRLITGAALVLAVVAGAFVFSDLVMMKYLAFGLLIALLLDATIIRMFLVPAIMKLLGDDCWWAPRWMKRIQEKLGLGETELPDERKRPTVRDERDEPAEALVGVGGPPPMAGGRGLPPHDPGHPGPGRPGPGRPPVGPRPGLPPRTGEPSAQGTTRIPTAPPRPPVAPPPVPAPDPEPQTTRLSVAKNVVRSAVSGAAAAAQRARSDKPAAPQPREDREIESWLGDLRGTDAPAGPPHPLRPSAEPTRAMPDTVSNEPTTAIPQAHGDEADDAAPTRAIPAQRKTDADAATEKLNTRPDSEDTPRRGGGGLSAQDLLRREGRL</sequence>
<dbReference type="EMBL" id="LQPC01000065">
    <property type="protein sequence ID" value="ORV82489.1"/>
    <property type="molecule type" value="Genomic_DNA"/>
</dbReference>
<keyword evidence="4 8" id="KW-0812">Transmembrane</keyword>
<feature type="transmembrane region" description="Helical" evidence="8">
    <location>
        <begin position="315"/>
        <end position="341"/>
    </location>
</feature>
<feature type="transmembrane region" description="Helical" evidence="8">
    <location>
        <begin position="782"/>
        <end position="801"/>
    </location>
</feature>
<evidence type="ECO:0000256" key="4">
    <source>
        <dbReference type="ARBA" id="ARBA00022692"/>
    </source>
</evidence>
<comment type="similarity">
    <text evidence="2">Belongs to the resistance-nodulation-cell division (RND) (TC 2.A.6) family. MmpL subfamily.</text>
</comment>
<evidence type="ECO:0000256" key="6">
    <source>
        <dbReference type="ARBA" id="ARBA00023136"/>
    </source>
</evidence>
<accession>A0A1X1W7C7</accession>
<evidence type="ECO:0000313" key="13">
    <source>
        <dbReference type="Proteomes" id="UP000193622"/>
    </source>
</evidence>
<feature type="transmembrane region" description="Helical" evidence="8">
    <location>
        <begin position="216"/>
        <end position="233"/>
    </location>
</feature>
<evidence type="ECO:0000256" key="2">
    <source>
        <dbReference type="ARBA" id="ARBA00010157"/>
    </source>
</evidence>
<name>A0A1X1W7C7_MYCIR</name>
<feature type="region of interest" description="Disordered" evidence="7">
    <location>
        <begin position="860"/>
        <end position="1104"/>
    </location>
</feature>
<feature type="transmembrane region" description="Helical" evidence="8">
    <location>
        <begin position="191"/>
        <end position="210"/>
    </location>
</feature>
<evidence type="ECO:0000256" key="8">
    <source>
        <dbReference type="SAM" id="Phobius"/>
    </source>
</evidence>
<feature type="compositionally biased region" description="Pro residues" evidence="7">
    <location>
        <begin position="940"/>
        <end position="958"/>
    </location>
</feature>
<dbReference type="PANTHER" id="PTHR33406:SF11">
    <property type="entry name" value="MEMBRANE PROTEIN SCO6666-RELATED"/>
    <property type="match status" value="1"/>
</dbReference>